<evidence type="ECO:0000256" key="1">
    <source>
        <dbReference type="SAM" id="MobiDB-lite"/>
    </source>
</evidence>
<dbReference type="AlphaFoldDB" id="A0AA47MGZ1"/>
<protein>
    <submittedName>
        <fullName evidence="2">Uncharacterized protein</fullName>
    </submittedName>
</protein>
<name>A0AA47MGZ1_MERPO</name>
<gene>
    <name evidence="2" type="ORF">N1851_023097</name>
</gene>
<organism evidence="2 3">
    <name type="scientific">Merluccius polli</name>
    <name type="common">Benguela hake</name>
    <name type="synonym">Merluccius cadenati</name>
    <dbReference type="NCBI Taxonomy" id="89951"/>
    <lineage>
        <taxon>Eukaryota</taxon>
        <taxon>Metazoa</taxon>
        <taxon>Chordata</taxon>
        <taxon>Craniata</taxon>
        <taxon>Vertebrata</taxon>
        <taxon>Euteleostomi</taxon>
        <taxon>Actinopterygii</taxon>
        <taxon>Neopterygii</taxon>
        <taxon>Teleostei</taxon>
        <taxon>Neoteleostei</taxon>
        <taxon>Acanthomorphata</taxon>
        <taxon>Zeiogadaria</taxon>
        <taxon>Gadariae</taxon>
        <taxon>Gadiformes</taxon>
        <taxon>Gadoidei</taxon>
        <taxon>Merlucciidae</taxon>
        <taxon>Merluccius</taxon>
    </lineage>
</organism>
<dbReference type="EMBL" id="JAOPHQ010004276">
    <property type="protein sequence ID" value="KAK0139990.1"/>
    <property type="molecule type" value="Genomic_DNA"/>
</dbReference>
<accession>A0AA47MGZ1</accession>
<dbReference type="Proteomes" id="UP001174136">
    <property type="component" value="Unassembled WGS sequence"/>
</dbReference>
<proteinExistence type="predicted"/>
<comment type="caution">
    <text evidence="2">The sequence shown here is derived from an EMBL/GenBank/DDBJ whole genome shotgun (WGS) entry which is preliminary data.</text>
</comment>
<evidence type="ECO:0000313" key="3">
    <source>
        <dbReference type="Proteomes" id="UP001174136"/>
    </source>
</evidence>
<reference evidence="2" key="1">
    <citation type="journal article" date="2023" name="Front. Mar. Sci.">
        <title>A new Merluccius polli reference genome to investigate the effects of global change in West African waters.</title>
        <authorList>
            <person name="Mateo J.L."/>
            <person name="Blanco-Fernandez C."/>
            <person name="Garcia-Vazquez E."/>
            <person name="Machado-Schiaffino G."/>
        </authorList>
    </citation>
    <scope>NUCLEOTIDE SEQUENCE</scope>
    <source>
        <strain evidence="2">C29</strain>
        <tissue evidence="2">Fin</tissue>
    </source>
</reference>
<feature type="region of interest" description="Disordered" evidence="1">
    <location>
        <begin position="84"/>
        <end position="112"/>
    </location>
</feature>
<keyword evidence="3" id="KW-1185">Reference proteome</keyword>
<sequence length="148" mass="17318">MDQVLEAAIAGDENRHLKEIAILRGNLRRLKKAFCEAIEVELPALTKIRNNLREDRKRWTKERVDFTRNPFKYLSKLLGTKRSGELKATKEQMEEHLRQVHSDRRREDSMEEMEKLIKPAEPTIPFGAEGPSWQEVNNFLKKARGAYS</sequence>
<evidence type="ECO:0000313" key="2">
    <source>
        <dbReference type="EMBL" id="KAK0139990.1"/>
    </source>
</evidence>